<accession>A0A2C5WCY0</accession>
<dbReference type="PANTHER" id="PTHR40254">
    <property type="entry name" value="BLR0577 PROTEIN"/>
    <property type="match status" value="1"/>
</dbReference>
<sequence length="513" mass="56404">MTAFEKLSTLNKTNHREPQLKIAIVGGGATAISVIDALQRDVKLKNMDVAITLYEPDKKIGPGRAYQNDGDYGLINRQARFMSVKSDDPRHFVGWVTHKYGSALAQLDFLPRHYFGEYLSDCFAEQVALARDLKRPIRVIGQKVTSLTMHDDKAVVGVENGPQQVFDRVILCIGTAEPADIFSLACSQNYIGNPYPMWTKFSAIGGDDQVAIIGSSLSAVDAVLALNAQGHRGKIVMLSRNALLPAVRMPHHDFTYKVITRERIEELRDEAGMISWSKWLGLITFELTAQGVDLEKLKAELAPGQLPFERLERHLQASARGEKWLSILIDIANDYVELAWDSLSAGDRSYYMANYHSIFMSLCNPMPPATANKLRNMLESGHLVIRPGLKGVELSPGGGFVLNYQAGACHADWVINATRSETGGVGQTGTELVSSMVNNGVAQHHPFGGLHVSFGSHKVIDRSGKASDAIYALGQLAAGNHYYTSSLAMITRQIDRVLPHLLTTDQYLKELSA</sequence>
<dbReference type="InterPro" id="IPR038732">
    <property type="entry name" value="HpyO/CreE_NAD-binding"/>
</dbReference>
<proteinExistence type="predicted"/>
<protein>
    <recommendedName>
        <fullName evidence="1">FAD-dependent urate hydroxylase HpyO/Asp monooxygenase CreE-like FAD/NAD(P)-binding domain-containing protein</fullName>
    </recommendedName>
</protein>
<reference evidence="3" key="1">
    <citation type="submission" date="2017-10" db="EMBL/GenBank/DDBJ databases">
        <title>FDA dAtabase for Regulatory Grade micrObial Sequences (FDA-ARGOS): Supporting development and validation of Infectious Disease Dx tests.</title>
        <authorList>
            <person name="Goldberg B."/>
            <person name="Campos J."/>
            <person name="Tallon L."/>
            <person name="Sadzewicz L."/>
            <person name="Ott S."/>
            <person name="Zhao X."/>
            <person name="Nagaraj S."/>
            <person name="Vavikolanu K."/>
            <person name="Aluvathingal J."/>
            <person name="Nadendla S."/>
            <person name="Geyer C."/>
            <person name="Sichtig H."/>
        </authorList>
    </citation>
    <scope>NUCLEOTIDE SEQUENCE [LARGE SCALE GENOMIC DNA]</scope>
    <source>
        <strain evidence="3">FDAARGOS_376</strain>
    </source>
</reference>
<dbReference type="AlphaFoldDB" id="A0A2C5WCY0"/>
<dbReference type="Pfam" id="PF13454">
    <property type="entry name" value="NAD_binding_9"/>
    <property type="match status" value="1"/>
</dbReference>
<evidence type="ECO:0000259" key="1">
    <source>
        <dbReference type="Pfam" id="PF13454"/>
    </source>
</evidence>
<evidence type="ECO:0000313" key="3">
    <source>
        <dbReference type="Proteomes" id="UP000222460"/>
    </source>
</evidence>
<comment type="caution">
    <text evidence="2">The sequence shown here is derived from an EMBL/GenBank/DDBJ whole genome shotgun (WGS) entry which is preliminary data.</text>
</comment>
<dbReference type="InterPro" id="IPR036188">
    <property type="entry name" value="FAD/NAD-bd_sf"/>
</dbReference>
<dbReference type="Proteomes" id="UP000222460">
    <property type="component" value="Unassembled WGS sequence"/>
</dbReference>
<evidence type="ECO:0000313" key="2">
    <source>
        <dbReference type="EMBL" id="PHH43677.1"/>
    </source>
</evidence>
<dbReference type="EMBL" id="PDKZ01000002">
    <property type="protein sequence ID" value="PHH43677.1"/>
    <property type="molecule type" value="Genomic_DNA"/>
</dbReference>
<dbReference type="PANTHER" id="PTHR40254:SF1">
    <property type="entry name" value="BLR0577 PROTEIN"/>
    <property type="match status" value="1"/>
</dbReference>
<dbReference type="RefSeq" id="WP_081730309.1">
    <property type="nucleotide sequence ID" value="NZ_CP083988.1"/>
</dbReference>
<dbReference type="InterPro" id="IPR052189">
    <property type="entry name" value="L-asp_N-monooxygenase_NS-form"/>
</dbReference>
<feature type="domain" description="FAD-dependent urate hydroxylase HpyO/Asp monooxygenase CreE-like FAD/NAD(P)-binding" evidence="1">
    <location>
        <begin position="23"/>
        <end position="175"/>
    </location>
</feature>
<organism evidence="2 3">
    <name type="scientific">Pseudomonas putida</name>
    <name type="common">Arthrobacter siderocapsulatus</name>
    <dbReference type="NCBI Taxonomy" id="303"/>
    <lineage>
        <taxon>Bacteria</taxon>
        <taxon>Pseudomonadati</taxon>
        <taxon>Pseudomonadota</taxon>
        <taxon>Gammaproteobacteria</taxon>
        <taxon>Pseudomonadales</taxon>
        <taxon>Pseudomonadaceae</taxon>
        <taxon>Pseudomonas</taxon>
    </lineage>
</organism>
<name>A0A2C5WCY0_PSEPU</name>
<dbReference type="SUPFAM" id="SSF51905">
    <property type="entry name" value="FAD/NAD(P)-binding domain"/>
    <property type="match status" value="1"/>
</dbReference>
<dbReference type="Gene3D" id="3.50.50.60">
    <property type="entry name" value="FAD/NAD(P)-binding domain"/>
    <property type="match status" value="1"/>
</dbReference>
<gene>
    <name evidence="2" type="ORF">CRX57_26830</name>
</gene>